<dbReference type="InterPro" id="IPR017861">
    <property type="entry name" value="KAE1/TsaD"/>
</dbReference>
<dbReference type="Pfam" id="PF00814">
    <property type="entry name" value="TsaD"/>
    <property type="match status" value="1"/>
</dbReference>
<dbReference type="GO" id="GO:0005506">
    <property type="term" value="F:iron ion binding"/>
    <property type="evidence" value="ECO:0007669"/>
    <property type="project" value="UniProtKB-UniRule"/>
</dbReference>
<accession>A0A399F6R0</accession>
<feature type="binding site" evidence="8">
    <location>
        <begin position="150"/>
        <end position="154"/>
    </location>
    <ligand>
        <name>substrate</name>
    </ligand>
</feature>
<dbReference type="EC" id="2.3.1.234" evidence="8"/>
<evidence type="ECO:0000256" key="5">
    <source>
        <dbReference type="ARBA" id="ARBA00023004"/>
    </source>
</evidence>
<keyword evidence="3 8" id="KW-0819">tRNA processing</keyword>
<dbReference type="InterPro" id="IPR000905">
    <property type="entry name" value="Gcp-like_dom"/>
</dbReference>
<dbReference type="Proteomes" id="UP000266178">
    <property type="component" value="Unassembled WGS sequence"/>
</dbReference>
<comment type="subcellular location">
    <subcellularLocation>
        <location evidence="8">Cytoplasm</location>
    </subcellularLocation>
</comment>
<dbReference type="FunFam" id="3.30.420.40:FF:000040">
    <property type="entry name" value="tRNA N6-adenosine threonylcarbamoyltransferase"/>
    <property type="match status" value="1"/>
</dbReference>
<dbReference type="PRINTS" id="PR00789">
    <property type="entry name" value="OSIALOPTASE"/>
</dbReference>
<keyword evidence="1 8" id="KW-0963">Cytoplasm</keyword>
<feature type="binding site" evidence="8">
    <location>
        <position position="308"/>
    </location>
    <ligand>
        <name>Fe cation</name>
        <dbReference type="ChEBI" id="CHEBI:24875"/>
    </ligand>
</feature>
<dbReference type="NCBIfam" id="TIGR03723">
    <property type="entry name" value="T6A_TsaD_YgjD"/>
    <property type="match status" value="1"/>
</dbReference>
<keyword evidence="2 8" id="KW-0808">Transferase</keyword>
<comment type="function">
    <text evidence="8">Required for the formation of a threonylcarbamoyl group on adenosine at position 37 (t(6)A37) in tRNAs that read codons beginning with adenine. Is involved in the transfer of the threonylcarbamoyl moiety of threonylcarbamoyl-AMP (TC-AMP) to the N6 group of A37, together with TsaE and TsaB. TsaD likely plays a direct catalytic role in this reaction.</text>
</comment>
<dbReference type="GO" id="GO:0061711">
    <property type="term" value="F:tRNA N(6)-L-threonylcarbamoyladenine synthase activity"/>
    <property type="evidence" value="ECO:0007669"/>
    <property type="project" value="UniProtKB-EC"/>
</dbReference>
<proteinExistence type="inferred from homology"/>
<evidence type="ECO:0000256" key="6">
    <source>
        <dbReference type="ARBA" id="ARBA00023315"/>
    </source>
</evidence>
<evidence type="ECO:0000256" key="7">
    <source>
        <dbReference type="ARBA" id="ARBA00048117"/>
    </source>
</evidence>
<dbReference type="PANTHER" id="PTHR11735">
    <property type="entry name" value="TRNA N6-ADENOSINE THREONYLCARBAMOYLTRANSFERASE"/>
    <property type="match status" value="1"/>
</dbReference>
<dbReference type="InterPro" id="IPR022450">
    <property type="entry name" value="TsaD"/>
</dbReference>
<reference evidence="10 11" key="1">
    <citation type="submission" date="2018-08" db="EMBL/GenBank/DDBJ databases">
        <title>Meiothermus granaticius genome AF-68 sequencing project.</title>
        <authorList>
            <person name="Da Costa M.S."/>
            <person name="Albuquerque L."/>
            <person name="Raposo P."/>
            <person name="Froufe H.J.C."/>
            <person name="Barroso C.S."/>
            <person name="Egas C."/>
        </authorList>
    </citation>
    <scope>NUCLEOTIDE SEQUENCE [LARGE SCALE GENOMIC DNA]</scope>
    <source>
        <strain evidence="10 11">AF-68</strain>
    </source>
</reference>
<comment type="catalytic activity">
    <reaction evidence="7 8">
        <text>L-threonylcarbamoyladenylate + adenosine(37) in tRNA = N(6)-L-threonylcarbamoyladenosine(37) in tRNA + AMP + H(+)</text>
        <dbReference type="Rhea" id="RHEA:37059"/>
        <dbReference type="Rhea" id="RHEA-COMP:10162"/>
        <dbReference type="Rhea" id="RHEA-COMP:10163"/>
        <dbReference type="ChEBI" id="CHEBI:15378"/>
        <dbReference type="ChEBI" id="CHEBI:73682"/>
        <dbReference type="ChEBI" id="CHEBI:74411"/>
        <dbReference type="ChEBI" id="CHEBI:74418"/>
        <dbReference type="ChEBI" id="CHEBI:456215"/>
        <dbReference type="EC" id="2.3.1.234"/>
    </reaction>
</comment>
<comment type="caution">
    <text evidence="10">The sequence shown here is derived from an EMBL/GenBank/DDBJ whole genome shotgun (WGS) entry which is preliminary data.</text>
</comment>
<dbReference type="PROSITE" id="PS01016">
    <property type="entry name" value="GLYCOPROTEASE"/>
    <property type="match status" value="1"/>
</dbReference>
<sequence>MKPVPLDTWGHSLDNGAMWILGIDTSCDDTGVGVVRDDRVVSNRVASQTLLHQRHGGVVPELASREHTRVIDPLVQTALQEAGISVHDLDLVAATKGPGLIGALLVGYTYGKGLAFALDKPFVAVHHLEGHLYAALAEHPEVTPPFLALVASGGHTHLFEVRAWGQYQLLGATMDDAAGEAFDKVARLLGLGYPGGPEIERLAREGNPQSVPLSLPLKDQSGLAFSFSGLKTAVARALEKGYARADIAAAFQRVAVEHLASVVVRAAKSHGHSTLLVAGGVAQNSALRARLQAAGLRLLFPPPGLATDNGAMIALAAGHTWRGQGSALQVPAQPYLPLTMDEPTC</sequence>
<gene>
    <name evidence="8 10" type="primary">tsaD</name>
    <name evidence="10" type="ORF">Mgrana_02203</name>
</gene>
<feature type="binding site" evidence="8">
    <location>
        <position position="131"/>
    </location>
    <ligand>
        <name>Fe cation</name>
        <dbReference type="ChEBI" id="CHEBI:24875"/>
    </ligand>
</feature>
<feature type="binding site" evidence="8">
    <location>
        <position position="127"/>
    </location>
    <ligand>
        <name>Fe cation</name>
        <dbReference type="ChEBI" id="CHEBI:24875"/>
    </ligand>
</feature>
<feature type="binding site" evidence="8">
    <location>
        <position position="183"/>
    </location>
    <ligand>
        <name>substrate</name>
    </ligand>
</feature>
<evidence type="ECO:0000256" key="8">
    <source>
        <dbReference type="HAMAP-Rule" id="MF_01445"/>
    </source>
</evidence>
<dbReference type="HAMAP" id="MF_01445">
    <property type="entry name" value="TsaD"/>
    <property type="match status" value="1"/>
</dbReference>
<dbReference type="EMBL" id="QWLB01000029">
    <property type="protein sequence ID" value="RIH91928.1"/>
    <property type="molecule type" value="Genomic_DNA"/>
</dbReference>
<evidence type="ECO:0000256" key="2">
    <source>
        <dbReference type="ARBA" id="ARBA00022679"/>
    </source>
</evidence>
<evidence type="ECO:0000259" key="9">
    <source>
        <dbReference type="Pfam" id="PF00814"/>
    </source>
</evidence>
<dbReference type="AlphaFoldDB" id="A0A399F6R0"/>
<protein>
    <recommendedName>
        <fullName evidence="8">tRNA N6-adenosine threonylcarbamoyltransferase</fullName>
        <ecNumber evidence="8">2.3.1.234</ecNumber>
    </recommendedName>
    <alternativeName>
        <fullName evidence="8">N6-L-threonylcarbamoyladenine synthase</fullName>
        <shortName evidence="8">t(6)A synthase</shortName>
    </alternativeName>
    <alternativeName>
        <fullName evidence="8">t(6)A37 threonylcarbamoyladenosine biosynthesis protein TsaD</fullName>
    </alternativeName>
    <alternativeName>
        <fullName evidence="8">tRNA threonylcarbamoyladenosine biosynthesis protein TsaD</fullName>
    </alternativeName>
</protein>
<dbReference type="SUPFAM" id="SSF53067">
    <property type="entry name" value="Actin-like ATPase domain"/>
    <property type="match status" value="2"/>
</dbReference>
<feature type="binding site" evidence="8">
    <location>
        <position position="196"/>
    </location>
    <ligand>
        <name>substrate</name>
    </ligand>
</feature>
<dbReference type="CDD" id="cd24133">
    <property type="entry name" value="ASKHA_NBD_TsaD_bac"/>
    <property type="match status" value="1"/>
</dbReference>
<evidence type="ECO:0000256" key="1">
    <source>
        <dbReference type="ARBA" id="ARBA00022490"/>
    </source>
</evidence>
<dbReference type="NCBIfam" id="TIGR00329">
    <property type="entry name" value="gcp_kae1"/>
    <property type="match status" value="1"/>
</dbReference>
<keyword evidence="5 8" id="KW-0408">Iron</keyword>
<comment type="cofactor">
    <cofactor evidence="8">
        <name>Fe(2+)</name>
        <dbReference type="ChEBI" id="CHEBI:29033"/>
    </cofactor>
    <text evidence="8">Binds 1 Fe(2+) ion per subunit.</text>
</comment>
<comment type="similarity">
    <text evidence="8">Belongs to the KAE1 / TsaD family.</text>
</comment>
<keyword evidence="11" id="KW-1185">Reference proteome</keyword>
<evidence type="ECO:0000313" key="10">
    <source>
        <dbReference type="EMBL" id="RIH91928.1"/>
    </source>
</evidence>
<dbReference type="GO" id="GO:0002949">
    <property type="term" value="P:tRNA threonylcarbamoyladenosine modification"/>
    <property type="evidence" value="ECO:0007669"/>
    <property type="project" value="UniProtKB-UniRule"/>
</dbReference>
<feature type="domain" description="Gcp-like" evidence="9">
    <location>
        <begin position="40"/>
        <end position="314"/>
    </location>
</feature>
<dbReference type="PANTHER" id="PTHR11735:SF6">
    <property type="entry name" value="TRNA N6-ADENOSINE THREONYLCARBAMOYLTRANSFERASE, MITOCHONDRIAL"/>
    <property type="match status" value="1"/>
</dbReference>
<evidence type="ECO:0000256" key="4">
    <source>
        <dbReference type="ARBA" id="ARBA00022723"/>
    </source>
</evidence>
<dbReference type="InterPro" id="IPR043129">
    <property type="entry name" value="ATPase_NBD"/>
</dbReference>
<feature type="binding site" evidence="8">
    <location>
        <position position="284"/>
    </location>
    <ligand>
        <name>substrate</name>
    </ligand>
</feature>
<dbReference type="InterPro" id="IPR017860">
    <property type="entry name" value="Peptidase_M22_CS"/>
</dbReference>
<keyword evidence="4 8" id="KW-0479">Metal-binding</keyword>
<keyword evidence="6 8" id="KW-0012">Acyltransferase</keyword>
<dbReference type="FunFam" id="3.30.420.40:FF:000012">
    <property type="entry name" value="tRNA N6-adenosine threonylcarbamoyltransferase"/>
    <property type="match status" value="1"/>
</dbReference>
<name>A0A399F6R0_9DEIN</name>
<dbReference type="Gene3D" id="3.30.420.40">
    <property type="match status" value="2"/>
</dbReference>
<evidence type="ECO:0000256" key="3">
    <source>
        <dbReference type="ARBA" id="ARBA00022694"/>
    </source>
</evidence>
<feature type="binding site" evidence="8">
    <location>
        <position position="200"/>
    </location>
    <ligand>
        <name>substrate</name>
    </ligand>
</feature>
<evidence type="ECO:0000313" key="11">
    <source>
        <dbReference type="Proteomes" id="UP000266178"/>
    </source>
</evidence>
<organism evidence="10 11">
    <name type="scientific">Meiothermus granaticius NBRC 107808</name>
    <dbReference type="NCBI Taxonomy" id="1227551"/>
    <lineage>
        <taxon>Bacteria</taxon>
        <taxon>Thermotogati</taxon>
        <taxon>Deinococcota</taxon>
        <taxon>Deinococci</taxon>
        <taxon>Thermales</taxon>
        <taxon>Thermaceae</taxon>
        <taxon>Meiothermus</taxon>
    </lineage>
</organism>
<dbReference type="GO" id="GO:0005737">
    <property type="term" value="C:cytoplasm"/>
    <property type="evidence" value="ECO:0007669"/>
    <property type="project" value="UniProtKB-SubCell"/>
</dbReference>